<dbReference type="PROSITE" id="PS50081">
    <property type="entry name" value="ZF_DAG_PE_2"/>
    <property type="match status" value="1"/>
</dbReference>
<proteinExistence type="predicted"/>
<dbReference type="EMBL" id="MTYJ01000046">
    <property type="protein sequence ID" value="OQV18763.1"/>
    <property type="molecule type" value="Genomic_DNA"/>
</dbReference>
<evidence type="ECO:0000256" key="3">
    <source>
        <dbReference type="ARBA" id="ARBA00022723"/>
    </source>
</evidence>
<keyword evidence="8" id="KW-0072">Autophagy</keyword>
<dbReference type="PANTHER" id="PTHR12326">
    <property type="entry name" value="PLECKSTRIN HOMOLOGY DOMAIN CONTAINING PROTEIN"/>
    <property type="match status" value="1"/>
</dbReference>
<dbReference type="InterPro" id="IPR025258">
    <property type="entry name" value="RH_dom"/>
</dbReference>
<dbReference type="GO" id="GO:0006914">
    <property type="term" value="P:autophagy"/>
    <property type="evidence" value="ECO:0007669"/>
    <property type="project" value="UniProtKB-KW"/>
</dbReference>
<feature type="region of interest" description="Disordered" evidence="9">
    <location>
        <begin position="398"/>
        <end position="417"/>
    </location>
</feature>
<feature type="domain" description="RUN" evidence="11">
    <location>
        <begin position="70"/>
        <end position="211"/>
    </location>
</feature>
<feature type="region of interest" description="Disordered" evidence="9">
    <location>
        <begin position="275"/>
        <end position="294"/>
    </location>
</feature>
<keyword evidence="7" id="KW-0862">Zinc</keyword>
<feature type="domain" description="Phorbol-ester/DAG-type" evidence="10">
    <location>
        <begin position="671"/>
        <end position="724"/>
    </location>
</feature>
<keyword evidence="4" id="KW-0677">Repeat</keyword>
<evidence type="ECO:0000259" key="10">
    <source>
        <dbReference type="PROSITE" id="PS50081"/>
    </source>
</evidence>
<dbReference type="Gene3D" id="1.20.58.900">
    <property type="match status" value="1"/>
</dbReference>
<dbReference type="SUPFAM" id="SSF140741">
    <property type="entry name" value="RUN domain-like"/>
    <property type="match status" value="1"/>
</dbReference>
<dbReference type="GO" id="GO:0008270">
    <property type="term" value="F:zinc ion binding"/>
    <property type="evidence" value="ECO:0007669"/>
    <property type="project" value="UniProtKB-KW"/>
</dbReference>
<dbReference type="SMART" id="SM01175">
    <property type="entry name" value="DUF4206"/>
    <property type="match status" value="1"/>
</dbReference>
<dbReference type="InterPro" id="IPR004012">
    <property type="entry name" value="Run_dom"/>
</dbReference>
<keyword evidence="6" id="KW-0863">Zinc-finger</keyword>
<evidence type="ECO:0000256" key="5">
    <source>
        <dbReference type="ARBA" id="ARBA00022753"/>
    </source>
</evidence>
<dbReference type="PROSITE" id="PS50826">
    <property type="entry name" value="RUN"/>
    <property type="match status" value="1"/>
</dbReference>
<evidence type="ECO:0000259" key="11">
    <source>
        <dbReference type="PROSITE" id="PS50826"/>
    </source>
</evidence>
<feature type="region of interest" description="Disordered" evidence="9">
    <location>
        <begin position="331"/>
        <end position="389"/>
    </location>
</feature>
<keyword evidence="5" id="KW-0967">Endosome</keyword>
<evidence type="ECO:0000256" key="2">
    <source>
        <dbReference type="ARBA" id="ARBA00022553"/>
    </source>
</evidence>
<comment type="caution">
    <text evidence="12">The sequence shown here is derived from an EMBL/GenBank/DDBJ whole genome shotgun (WGS) entry which is preliminary data.</text>
</comment>
<dbReference type="SMART" id="SM00593">
    <property type="entry name" value="RUN"/>
    <property type="match status" value="1"/>
</dbReference>
<dbReference type="Proteomes" id="UP000192578">
    <property type="component" value="Unassembled WGS sequence"/>
</dbReference>
<dbReference type="InterPro" id="IPR002219">
    <property type="entry name" value="PKC_DAG/PE"/>
</dbReference>
<feature type="compositionally biased region" description="Low complexity" evidence="9">
    <location>
        <begin position="347"/>
        <end position="363"/>
    </location>
</feature>
<evidence type="ECO:0000256" key="7">
    <source>
        <dbReference type="ARBA" id="ARBA00022833"/>
    </source>
</evidence>
<dbReference type="Pfam" id="PF02759">
    <property type="entry name" value="RUN"/>
    <property type="match status" value="1"/>
</dbReference>
<dbReference type="Pfam" id="PF13901">
    <property type="entry name" value="RH_dom"/>
    <property type="match status" value="1"/>
</dbReference>
<keyword evidence="2" id="KW-0597">Phosphoprotein</keyword>
<reference evidence="13" key="1">
    <citation type="submission" date="2017-01" db="EMBL/GenBank/DDBJ databases">
        <title>Comparative genomics of anhydrobiosis in the tardigrade Hypsibius dujardini.</title>
        <authorList>
            <person name="Yoshida Y."/>
            <person name="Koutsovoulos G."/>
            <person name="Laetsch D."/>
            <person name="Stevens L."/>
            <person name="Kumar S."/>
            <person name="Horikawa D."/>
            <person name="Ishino K."/>
            <person name="Komine S."/>
            <person name="Tomita M."/>
            <person name="Blaxter M."/>
            <person name="Arakawa K."/>
        </authorList>
    </citation>
    <scope>NUCLEOTIDE SEQUENCE [LARGE SCALE GENOMIC DNA]</scope>
    <source>
        <strain evidence="13">Z151</strain>
    </source>
</reference>
<evidence type="ECO:0000313" key="12">
    <source>
        <dbReference type="EMBL" id="OQV18763.1"/>
    </source>
</evidence>
<feature type="compositionally biased region" description="Polar residues" evidence="9">
    <location>
        <begin position="281"/>
        <end position="292"/>
    </location>
</feature>
<accession>A0A1W0WUD6</accession>
<dbReference type="InterPro" id="IPR037213">
    <property type="entry name" value="Run_dom_sf"/>
</dbReference>
<comment type="subcellular location">
    <subcellularLocation>
        <location evidence="1">Late endosome</location>
    </subcellularLocation>
</comment>
<dbReference type="AlphaFoldDB" id="A0A1W0WUD6"/>
<dbReference type="OrthoDB" id="62364at2759"/>
<evidence type="ECO:0000256" key="4">
    <source>
        <dbReference type="ARBA" id="ARBA00022737"/>
    </source>
</evidence>
<dbReference type="PANTHER" id="PTHR12326:SF12">
    <property type="entry name" value="PLECKSTRIN HOMOLOGY AND RUN DOMAIN CONTAINING M1"/>
    <property type="match status" value="1"/>
</dbReference>
<dbReference type="GO" id="GO:0005770">
    <property type="term" value="C:late endosome"/>
    <property type="evidence" value="ECO:0007669"/>
    <property type="project" value="UniProtKB-SubCell"/>
</dbReference>
<sequence>MCKSQLIPQLGKVKDISKFIRRRELIMDANSLSSPGKQFLSDLVKRKLTEELATSVHHIQQQYASDQTPIISDGPGEQLAKVFEAILLHGLRPNTWALKFSLAFGISKTSVAEGTNFWNLVSSFSHRDVMQRITESPIVRGDVGRCRLWVRLAFNDGILESYLVAITTASDAIESYYQPGAFLRDTEFLDLTYGLLLGIRSFAFRLPLHKDELNKWDRQTLILAGLTADSDSRLSFSAPPEMTPLTKSTIILPAPTIQAEDSIFDGASDNLTVIPTRPRGGSNNRRARSVSTPVVRPSAVSLPLSNAVSVLAEGNENRDDELEAILRVAGSVSPPDVSPDTDEPDAIPSTIPIPSTSHPLPILRDTLIPPSRDDDNENDSLSSGHSGNLLGKHVGWSSSYDEADNAPSRPTRCSRGNTHESYDALVERGVGVSSYGISTSLLGIGSTQFAKMVDDIQSASSSNGTPTFSGASDLDHDFEVLNSENFVTSKSVEGKKRELLIRIPIEKGMRAQHYKCGACGRPIGMLYGKSRLCNFDKLYYCLDCHLDEEVIIPSRVIHNWDFRKHKTCTRAKELIEAVESTPLFDLKELNPKIYDHIKEVEEVQKQRIQLQILKSYLWTCKKDICEQFNQRLWPQDHLHESVHIYSLSDLVLVHAGTLLPKIKTAVQFGIDHVRKCFLCSQRGFICEVCRSGQVLHAFDTKENFQCPKCYAVFHKKCMNAQKPCPKCQRKFQQARRNTERRVSDDPK</sequence>
<keyword evidence="3" id="KW-0479">Metal-binding</keyword>
<dbReference type="InterPro" id="IPR051366">
    <property type="entry name" value="DEF8"/>
</dbReference>
<evidence type="ECO:0000313" key="13">
    <source>
        <dbReference type="Proteomes" id="UP000192578"/>
    </source>
</evidence>
<evidence type="ECO:0000256" key="8">
    <source>
        <dbReference type="ARBA" id="ARBA00023006"/>
    </source>
</evidence>
<dbReference type="CDD" id="cd16448">
    <property type="entry name" value="RING-H2"/>
    <property type="match status" value="1"/>
</dbReference>
<evidence type="ECO:0000256" key="6">
    <source>
        <dbReference type="ARBA" id="ARBA00022771"/>
    </source>
</evidence>
<evidence type="ECO:0000256" key="1">
    <source>
        <dbReference type="ARBA" id="ARBA00004603"/>
    </source>
</evidence>
<feature type="compositionally biased region" description="Low complexity" evidence="9">
    <location>
        <begin position="380"/>
        <end position="389"/>
    </location>
</feature>
<evidence type="ECO:0000256" key="9">
    <source>
        <dbReference type="SAM" id="MobiDB-lite"/>
    </source>
</evidence>
<keyword evidence="13" id="KW-1185">Reference proteome</keyword>
<name>A0A1W0WUD6_HYPEX</name>
<organism evidence="12 13">
    <name type="scientific">Hypsibius exemplaris</name>
    <name type="common">Freshwater tardigrade</name>
    <dbReference type="NCBI Taxonomy" id="2072580"/>
    <lineage>
        <taxon>Eukaryota</taxon>
        <taxon>Metazoa</taxon>
        <taxon>Ecdysozoa</taxon>
        <taxon>Tardigrada</taxon>
        <taxon>Eutardigrada</taxon>
        <taxon>Parachela</taxon>
        <taxon>Hypsibioidea</taxon>
        <taxon>Hypsibiidae</taxon>
        <taxon>Hypsibius</taxon>
    </lineage>
</organism>
<protein>
    <submittedName>
        <fullName evidence="12">Pleckstrin-like proteiny domain-containing family M member 3</fullName>
    </submittedName>
</protein>
<gene>
    <name evidence="12" type="ORF">BV898_07200</name>
</gene>